<protein>
    <submittedName>
        <fullName evidence="3">Phospholipid/cholesterol/gamma-HCH transport system substrate-binding protein</fullName>
    </submittedName>
</protein>
<evidence type="ECO:0000259" key="2">
    <source>
        <dbReference type="Pfam" id="PF02470"/>
    </source>
</evidence>
<proteinExistence type="predicted"/>
<feature type="compositionally biased region" description="Polar residues" evidence="1">
    <location>
        <begin position="437"/>
        <end position="446"/>
    </location>
</feature>
<dbReference type="PANTHER" id="PTHR33371">
    <property type="entry name" value="INTERMEMBRANE PHOSPHOLIPID TRANSPORT SYSTEM BINDING PROTEIN MLAD-RELATED"/>
    <property type="match status" value="1"/>
</dbReference>
<accession>A0A1H4XMU7</accession>
<dbReference type="NCBIfam" id="TIGR00996">
    <property type="entry name" value="Mtu_fam_mce"/>
    <property type="match status" value="1"/>
</dbReference>
<dbReference type="EMBL" id="FNSV01000005">
    <property type="protein sequence ID" value="SED06887.1"/>
    <property type="molecule type" value="Genomic_DNA"/>
</dbReference>
<feature type="region of interest" description="Disordered" evidence="1">
    <location>
        <begin position="328"/>
        <end position="356"/>
    </location>
</feature>
<gene>
    <name evidence="3" type="ORF">SAMN04490239_6668</name>
</gene>
<dbReference type="PANTHER" id="PTHR33371:SF16">
    <property type="entry name" value="MCE-FAMILY PROTEIN MCE3F"/>
    <property type="match status" value="1"/>
</dbReference>
<dbReference type="OrthoDB" id="4741753at2"/>
<dbReference type="GO" id="GO:0005576">
    <property type="term" value="C:extracellular region"/>
    <property type="evidence" value="ECO:0007669"/>
    <property type="project" value="TreeGrafter"/>
</dbReference>
<evidence type="ECO:0000313" key="3">
    <source>
        <dbReference type="EMBL" id="SED06887.1"/>
    </source>
</evidence>
<dbReference type="InterPro" id="IPR005693">
    <property type="entry name" value="Mce"/>
</dbReference>
<sequence>MRSKLVRFQLIVFTVVAVLAVGNAAVNYLGLKRVTGIGMYTITAEFDRAGGLYVNSLVTYRGVDVGVVKSIDLGPDRASAELQLDSDFAIPRNSQAFVRSVSAIGEQYLDVVPASSEGPFLADGDVITKENTEIPVPASEVVDKVNVLLSELPKDDLRVTVDEAYTAFDGAGPALSRLIDSSRPLIELAQAKIGTTRTLLDDAEPVLEAGIDSRADIASFAHDLSSFSEQLVMSDAQVRGVLDNGSQFFDTVSGTLDDVRPTVPLLLANLQTVGEVVRVSIPGIEQILVIYPAVSASINYMHRGVQGDDRVYGQGALDVKLGNSANPLPCTEGYQETQRRDPSDLSAIPAPENSYCKLPQADPRVARGARNIPCATNPAVRTAEIADCPGGLPSTWPDILARPGQPYSPPPVDTGGPSTGPISTPPSPDATEPGTVTPASWSNRQELGSGAGTLSVPYDPVTGSFRAPNGDLYSIAGVSAPHPKEESTWQALLLR</sequence>
<dbReference type="Pfam" id="PF02470">
    <property type="entry name" value="MlaD"/>
    <property type="match status" value="1"/>
</dbReference>
<dbReference type="AlphaFoldDB" id="A0A1H4XMU7"/>
<evidence type="ECO:0000313" key="4">
    <source>
        <dbReference type="Proteomes" id="UP000183561"/>
    </source>
</evidence>
<reference evidence="4" key="1">
    <citation type="submission" date="2016-10" db="EMBL/GenBank/DDBJ databases">
        <authorList>
            <person name="Varghese N."/>
            <person name="Submissions S."/>
        </authorList>
    </citation>
    <scope>NUCLEOTIDE SEQUENCE [LARGE SCALE GENOMIC DNA]</scope>
    <source>
        <strain evidence="4">DSM 44498</strain>
    </source>
</reference>
<name>A0A1H4XMU7_9NOCA</name>
<organism evidence="3 4">
    <name type="scientific">Rhodococcus koreensis</name>
    <dbReference type="NCBI Taxonomy" id="99653"/>
    <lineage>
        <taxon>Bacteria</taxon>
        <taxon>Bacillati</taxon>
        <taxon>Actinomycetota</taxon>
        <taxon>Actinomycetes</taxon>
        <taxon>Mycobacteriales</taxon>
        <taxon>Nocardiaceae</taxon>
        <taxon>Rhodococcus</taxon>
    </lineage>
</organism>
<keyword evidence="4" id="KW-1185">Reference proteome</keyword>
<evidence type="ECO:0000256" key="1">
    <source>
        <dbReference type="SAM" id="MobiDB-lite"/>
    </source>
</evidence>
<dbReference type="InterPro" id="IPR052336">
    <property type="entry name" value="MlaD_Phospholipid_Transporter"/>
</dbReference>
<feature type="region of interest" description="Disordered" evidence="1">
    <location>
        <begin position="394"/>
        <end position="463"/>
    </location>
</feature>
<dbReference type="RefSeq" id="WP_072937168.1">
    <property type="nucleotide sequence ID" value="NZ_FNSV01000005.1"/>
</dbReference>
<dbReference type="InterPro" id="IPR003399">
    <property type="entry name" value="Mce/MlaD"/>
</dbReference>
<dbReference type="Proteomes" id="UP000183561">
    <property type="component" value="Unassembled WGS sequence"/>
</dbReference>
<feature type="domain" description="Mce/MlaD" evidence="2">
    <location>
        <begin position="39"/>
        <end position="113"/>
    </location>
</feature>